<accession>A0A067P4R2</accession>
<dbReference type="Proteomes" id="UP000027265">
    <property type="component" value="Unassembled WGS sequence"/>
</dbReference>
<protein>
    <recommendedName>
        <fullName evidence="3">F-box domain-containing protein</fullName>
    </recommendedName>
</protein>
<evidence type="ECO:0000313" key="2">
    <source>
        <dbReference type="Proteomes" id="UP000027265"/>
    </source>
</evidence>
<dbReference type="HOGENOM" id="CLU_1816080_0_0_1"/>
<dbReference type="AlphaFoldDB" id="A0A067P4R2"/>
<proteinExistence type="predicted"/>
<sequence length="142" mass="16247">MLQFRPVKTNHIKQPDTPISQSVLDRCPLEICEHIFSFACTDDGTTAISLSLVSRYIYQTSKLHRHQSIAVESVDKMLALCNVLETIPVDRRRVNHLFVVHHKPSTPSGGFMDGLTRSKSFALTRRFVSGRGTRTHFRHFLR</sequence>
<evidence type="ECO:0008006" key="3">
    <source>
        <dbReference type="Google" id="ProtNLM"/>
    </source>
</evidence>
<keyword evidence="2" id="KW-1185">Reference proteome</keyword>
<evidence type="ECO:0000313" key="1">
    <source>
        <dbReference type="EMBL" id="KDQ49898.1"/>
    </source>
</evidence>
<name>A0A067P4R2_9AGAM</name>
<dbReference type="OrthoDB" id="2748701at2759"/>
<dbReference type="InParanoid" id="A0A067P4R2"/>
<gene>
    <name evidence="1" type="ORF">JAAARDRAFT_142761</name>
</gene>
<reference evidence="2" key="1">
    <citation type="journal article" date="2014" name="Proc. Natl. Acad. Sci. U.S.A.">
        <title>Extensive sampling of basidiomycete genomes demonstrates inadequacy of the white-rot/brown-rot paradigm for wood decay fungi.</title>
        <authorList>
            <person name="Riley R."/>
            <person name="Salamov A.A."/>
            <person name="Brown D.W."/>
            <person name="Nagy L.G."/>
            <person name="Floudas D."/>
            <person name="Held B.W."/>
            <person name="Levasseur A."/>
            <person name="Lombard V."/>
            <person name="Morin E."/>
            <person name="Otillar R."/>
            <person name="Lindquist E.A."/>
            <person name="Sun H."/>
            <person name="LaButti K.M."/>
            <person name="Schmutz J."/>
            <person name="Jabbour D."/>
            <person name="Luo H."/>
            <person name="Baker S.E."/>
            <person name="Pisabarro A.G."/>
            <person name="Walton J.D."/>
            <person name="Blanchette R.A."/>
            <person name="Henrissat B."/>
            <person name="Martin F."/>
            <person name="Cullen D."/>
            <person name="Hibbett D.S."/>
            <person name="Grigoriev I.V."/>
        </authorList>
    </citation>
    <scope>NUCLEOTIDE SEQUENCE [LARGE SCALE GENOMIC DNA]</scope>
    <source>
        <strain evidence="2">MUCL 33604</strain>
    </source>
</reference>
<dbReference type="EMBL" id="KL197770">
    <property type="protein sequence ID" value="KDQ49898.1"/>
    <property type="molecule type" value="Genomic_DNA"/>
</dbReference>
<organism evidence="1 2">
    <name type="scientific">Jaapia argillacea MUCL 33604</name>
    <dbReference type="NCBI Taxonomy" id="933084"/>
    <lineage>
        <taxon>Eukaryota</taxon>
        <taxon>Fungi</taxon>
        <taxon>Dikarya</taxon>
        <taxon>Basidiomycota</taxon>
        <taxon>Agaricomycotina</taxon>
        <taxon>Agaricomycetes</taxon>
        <taxon>Agaricomycetidae</taxon>
        <taxon>Jaapiales</taxon>
        <taxon>Jaapiaceae</taxon>
        <taxon>Jaapia</taxon>
    </lineage>
</organism>